<evidence type="ECO:0000256" key="2">
    <source>
        <dbReference type="SAM" id="Phobius"/>
    </source>
</evidence>
<name>A0A183FG87_HELPZ</name>
<reference evidence="3 4" key="1">
    <citation type="submission" date="2018-11" db="EMBL/GenBank/DDBJ databases">
        <authorList>
            <consortium name="Pathogen Informatics"/>
        </authorList>
    </citation>
    <scope>NUCLEOTIDE SEQUENCE [LARGE SCALE GENOMIC DNA]</scope>
</reference>
<dbReference type="EMBL" id="UZAH01025513">
    <property type="protein sequence ID" value="VDO65339.1"/>
    <property type="molecule type" value="Genomic_DNA"/>
</dbReference>
<keyword evidence="2" id="KW-0812">Transmembrane</keyword>
<keyword evidence="4" id="KW-1185">Reference proteome</keyword>
<evidence type="ECO:0000313" key="3">
    <source>
        <dbReference type="EMBL" id="VDO65339.1"/>
    </source>
</evidence>
<dbReference type="WBParaSite" id="HPBE_0000564201-mRNA-1">
    <property type="protein sequence ID" value="HPBE_0000564201-mRNA-1"/>
    <property type="gene ID" value="HPBE_0000564201"/>
</dbReference>
<feature type="compositionally biased region" description="Polar residues" evidence="1">
    <location>
        <begin position="150"/>
        <end position="159"/>
    </location>
</feature>
<keyword evidence="2" id="KW-0472">Membrane</keyword>
<keyword evidence="2" id="KW-1133">Transmembrane helix</keyword>
<reference evidence="5" key="2">
    <citation type="submission" date="2019-09" db="UniProtKB">
        <authorList>
            <consortium name="WormBaseParasite"/>
        </authorList>
    </citation>
    <scope>IDENTIFICATION</scope>
</reference>
<feature type="region of interest" description="Disordered" evidence="1">
    <location>
        <begin position="118"/>
        <end position="159"/>
    </location>
</feature>
<sequence>MTTPSARILFQHRDPGFRIYGPFILARCFHVRCAVLVAAIPFGSGGYYVRRRWIDVVVVRAMVSGVIMAAAAAASVKAPERLHSFKTAAAPIPGVCMPFASRLLLLLLRLKRSSLLPSRSNSNGSIDSLGHESPAARHAPVSIAGRKTPRNTTPPACVI</sequence>
<feature type="transmembrane region" description="Helical" evidence="2">
    <location>
        <begin position="88"/>
        <end position="110"/>
    </location>
</feature>
<evidence type="ECO:0000313" key="5">
    <source>
        <dbReference type="WBParaSite" id="HPBE_0000564201-mRNA-1"/>
    </source>
</evidence>
<dbReference type="AlphaFoldDB" id="A0A183FG87"/>
<feature type="transmembrane region" description="Helical" evidence="2">
    <location>
        <begin position="54"/>
        <end position="76"/>
    </location>
</feature>
<dbReference type="Proteomes" id="UP000050761">
    <property type="component" value="Unassembled WGS sequence"/>
</dbReference>
<accession>A0A3P7XI22</accession>
<proteinExistence type="predicted"/>
<evidence type="ECO:0000256" key="1">
    <source>
        <dbReference type="SAM" id="MobiDB-lite"/>
    </source>
</evidence>
<accession>A0A183FG87</accession>
<gene>
    <name evidence="3" type="ORF">HPBE_LOCUS5643</name>
</gene>
<protein>
    <submittedName>
        <fullName evidence="3 5">Uncharacterized protein</fullName>
    </submittedName>
</protein>
<organism evidence="4 5">
    <name type="scientific">Heligmosomoides polygyrus</name>
    <name type="common">Parasitic roundworm</name>
    <dbReference type="NCBI Taxonomy" id="6339"/>
    <lineage>
        <taxon>Eukaryota</taxon>
        <taxon>Metazoa</taxon>
        <taxon>Ecdysozoa</taxon>
        <taxon>Nematoda</taxon>
        <taxon>Chromadorea</taxon>
        <taxon>Rhabditida</taxon>
        <taxon>Rhabditina</taxon>
        <taxon>Rhabditomorpha</taxon>
        <taxon>Strongyloidea</taxon>
        <taxon>Heligmosomidae</taxon>
        <taxon>Heligmosomoides</taxon>
    </lineage>
</organism>
<evidence type="ECO:0000313" key="4">
    <source>
        <dbReference type="Proteomes" id="UP000050761"/>
    </source>
</evidence>